<proteinExistence type="predicted"/>
<gene>
    <name evidence="2" type="ORF">ABDB84_05115</name>
</gene>
<feature type="domain" description="Type VI secretion system spike protein VgrG3-like C-terminal" evidence="1">
    <location>
        <begin position="302"/>
        <end position="483"/>
    </location>
</feature>
<reference evidence="2 3" key="1">
    <citation type="journal article" date="2018" name="Int. J. Syst. Evol. Microbiol.">
        <title>Uliginosibacterium sediminicola sp. nov., isolated from freshwater sediment.</title>
        <authorList>
            <person name="Hwang W.M."/>
            <person name="Kim S.M."/>
            <person name="Kang K."/>
            <person name="Ahn T.Y."/>
        </authorList>
    </citation>
    <scope>NUCLEOTIDE SEQUENCE [LARGE SCALE GENOMIC DNA]</scope>
    <source>
        <strain evidence="2 3">M1-21</strain>
    </source>
</reference>
<name>A0ABU9YVV1_9RHOO</name>
<dbReference type="Proteomes" id="UP001410394">
    <property type="component" value="Unassembled WGS sequence"/>
</dbReference>
<organism evidence="2 3">
    <name type="scientific">Uliginosibacterium sediminicola</name>
    <dbReference type="NCBI Taxonomy" id="2024550"/>
    <lineage>
        <taxon>Bacteria</taxon>
        <taxon>Pseudomonadati</taxon>
        <taxon>Pseudomonadota</taxon>
        <taxon>Betaproteobacteria</taxon>
        <taxon>Rhodocyclales</taxon>
        <taxon>Zoogloeaceae</taxon>
        <taxon>Uliginosibacterium</taxon>
    </lineage>
</organism>
<sequence>MVLGDRLASESSWFRKIFGELRLFRRDESLFNKAANKSLKNIEERPSAAVRSEGGPLASLPGARMLSGLPLVGRLFGGGSSLLAGGAGRLLRGGGGILRRLPLLGALLASVGAGLDIADSENGDSLTRQQKNARNGRAIGGASGTIGGAALGAAIGTTILPGVGTALGAVIGGFLGDQGGQIIGEKVGAAFEDIKRNIETAWTVAVGVFEDVGKEVGETWRSVTAAFDSALGAVNQWIKDKTGIDAGATYENARASVTETAGRAANAAGETGSKALDWLGKNTTIGKGITEIKRRWDEAWQLGDTSKRFESGKAGAGAVSGGKGDNGGASYGTYQLSSKKGVVQDFISRSGYAAQFAGLQPGTPAFDAKWKEIAASDPGFADKQHDYIKATHYDPMMAKLKASGLDLSGRGSAVQDAIWSTAVQFGPGSDLISKALGKNAASMTDAQIIDAIQGYKLANNDRLFARSSEAVRAGTARRAANERSTLLARNEQEIAAASVPVSSLPRLPQVSVASDAPRVVVPLASSADGKGGPVVVVSNEVGQDLSDRGIAHAVTGGISGG</sequence>
<protein>
    <recommendedName>
        <fullName evidence="1">Type VI secretion system spike protein VgrG3-like C-terminal domain-containing protein</fullName>
    </recommendedName>
</protein>
<comment type="caution">
    <text evidence="2">The sequence shown here is derived from an EMBL/GenBank/DDBJ whole genome shotgun (WGS) entry which is preliminary data.</text>
</comment>
<dbReference type="RefSeq" id="WP_345918990.1">
    <property type="nucleotide sequence ID" value="NZ_JBDIVE010000002.1"/>
</dbReference>
<dbReference type="EMBL" id="JBDIVE010000002">
    <property type="protein sequence ID" value="MEN3067851.1"/>
    <property type="molecule type" value="Genomic_DNA"/>
</dbReference>
<accession>A0ABU9YVV1</accession>
<evidence type="ECO:0000313" key="2">
    <source>
        <dbReference type="EMBL" id="MEN3067851.1"/>
    </source>
</evidence>
<dbReference type="Pfam" id="PF21277">
    <property type="entry name" value="T6SS_VgrG3-like_C"/>
    <property type="match status" value="1"/>
</dbReference>
<evidence type="ECO:0000259" key="1">
    <source>
        <dbReference type="Pfam" id="PF21277"/>
    </source>
</evidence>
<dbReference type="InterPro" id="IPR049073">
    <property type="entry name" value="T6SS_VgrG3-like_C"/>
</dbReference>
<evidence type="ECO:0000313" key="3">
    <source>
        <dbReference type="Proteomes" id="UP001410394"/>
    </source>
</evidence>
<keyword evidence="3" id="KW-1185">Reference proteome</keyword>